<feature type="binding site" evidence="8">
    <location>
        <position position="12"/>
    </location>
    <ligand>
        <name>Zn(2+)</name>
        <dbReference type="ChEBI" id="CHEBI:29105"/>
    </ligand>
</feature>
<evidence type="ECO:0000313" key="12">
    <source>
        <dbReference type="EMBL" id="CAG6548384.1"/>
    </source>
</evidence>
<keyword evidence="5 8" id="KW-0862">Zinc</keyword>
<evidence type="ECO:0000256" key="5">
    <source>
        <dbReference type="ARBA" id="ARBA00022833"/>
    </source>
</evidence>
<dbReference type="AlphaFoldDB" id="A0A8D8I6L6"/>
<feature type="compositionally biased region" description="Basic residues" evidence="9">
    <location>
        <begin position="191"/>
        <end position="200"/>
    </location>
</feature>
<name>A0A8D8I6L6_CULPI</name>
<dbReference type="EMBL" id="HBUE01238829">
    <property type="protein sequence ID" value="CAG6548384.1"/>
    <property type="molecule type" value="Transcribed_RNA"/>
</dbReference>
<dbReference type="SUPFAM" id="SSF57716">
    <property type="entry name" value="Glucocorticoid receptor-like (DNA-binding domain)"/>
    <property type="match status" value="1"/>
</dbReference>
<dbReference type="GO" id="GO:0001228">
    <property type="term" value="F:DNA-binding transcription activator activity, RNA polymerase II-specific"/>
    <property type="evidence" value="ECO:0007669"/>
    <property type="project" value="TreeGrafter"/>
</dbReference>
<keyword evidence="6" id="KW-0539">Nucleus</keyword>
<dbReference type="SMART" id="SM00355">
    <property type="entry name" value="ZnF_C2H2"/>
    <property type="match status" value="10"/>
</dbReference>
<dbReference type="Gene3D" id="3.40.1800.20">
    <property type="match status" value="1"/>
</dbReference>
<dbReference type="Gene3D" id="3.30.160.60">
    <property type="entry name" value="Classic Zinc Finger"/>
    <property type="match status" value="5"/>
</dbReference>
<evidence type="ECO:0000256" key="4">
    <source>
        <dbReference type="ARBA" id="ARBA00022771"/>
    </source>
</evidence>
<evidence type="ECO:0000259" key="10">
    <source>
        <dbReference type="PROSITE" id="PS50157"/>
    </source>
</evidence>
<evidence type="ECO:0000256" key="7">
    <source>
        <dbReference type="PROSITE-ProRule" id="PRU00042"/>
    </source>
</evidence>
<feature type="domain" description="ZAD" evidence="11">
    <location>
        <begin position="7"/>
        <end position="81"/>
    </location>
</feature>
<feature type="compositionally biased region" description="Acidic residues" evidence="9">
    <location>
        <begin position="132"/>
        <end position="152"/>
    </location>
</feature>
<protein>
    <submittedName>
        <fullName evidence="12">Zinc finger protein 226</fullName>
    </submittedName>
</protein>
<reference evidence="12" key="1">
    <citation type="submission" date="2021-05" db="EMBL/GenBank/DDBJ databases">
        <authorList>
            <person name="Alioto T."/>
            <person name="Alioto T."/>
            <person name="Gomez Garrido J."/>
        </authorList>
    </citation>
    <scope>NUCLEOTIDE SEQUENCE</scope>
</reference>
<dbReference type="PROSITE" id="PS51915">
    <property type="entry name" value="ZAD"/>
    <property type="match status" value="1"/>
</dbReference>
<dbReference type="InterPro" id="IPR036236">
    <property type="entry name" value="Znf_C2H2_sf"/>
</dbReference>
<dbReference type="SMART" id="SM00868">
    <property type="entry name" value="zf-AD"/>
    <property type="match status" value="1"/>
</dbReference>
<feature type="domain" description="C2H2-type" evidence="10">
    <location>
        <begin position="300"/>
        <end position="327"/>
    </location>
</feature>
<feature type="binding site" evidence="8">
    <location>
        <position position="54"/>
    </location>
    <ligand>
        <name>Zn(2+)</name>
        <dbReference type="ChEBI" id="CHEBI:29105"/>
    </ligand>
</feature>
<keyword evidence="4 7" id="KW-0863">Zinc-finger</keyword>
<dbReference type="PANTHER" id="PTHR24376">
    <property type="entry name" value="ZINC FINGER PROTEIN"/>
    <property type="match status" value="1"/>
</dbReference>
<feature type="binding site" evidence="8">
    <location>
        <position position="57"/>
    </location>
    <ligand>
        <name>Zn(2+)</name>
        <dbReference type="ChEBI" id="CHEBI:29105"/>
    </ligand>
</feature>
<evidence type="ECO:0000256" key="6">
    <source>
        <dbReference type="ARBA" id="ARBA00023242"/>
    </source>
</evidence>
<keyword evidence="2 8" id="KW-0479">Metal-binding</keyword>
<feature type="domain" description="C2H2-type" evidence="10">
    <location>
        <begin position="460"/>
        <end position="487"/>
    </location>
</feature>
<feature type="domain" description="C2H2-type" evidence="10">
    <location>
        <begin position="268"/>
        <end position="296"/>
    </location>
</feature>
<evidence type="ECO:0000259" key="11">
    <source>
        <dbReference type="PROSITE" id="PS51915"/>
    </source>
</evidence>
<dbReference type="GO" id="GO:0005634">
    <property type="term" value="C:nucleus"/>
    <property type="evidence" value="ECO:0007669"/>
    <property type="project" value="UniProtKB-SubCell"/>
</dbReference>
<dbReference type="InterPro" id="IPR012934">
    <property type="entry name" value="Znf_AD"/>
</dbReference>
<feature type="domain" description="C2H2-type" evidence="10">
    <location>
        <begin position="488"/>
        <end position="516"/>
    </location>
</feature>
<dbReference type="EMBL" id="HBUE01345804">
    <property type="protein sequence ID" value="CAG6600606.1"/>
    <property type="molecule type" value="Transcribed_RNA"/>
</dbReference>
<feature type="compositionally biased region" description="Basic and acidic residues" evidence="9">
    <location>
        <begin position="164"/>
        <end position="182"/>
    </location>
</feature>
<dbReference type="EMBL" id="HBUE01097811">
    <property type="protein sequence ID" value="CAG6483813.1"/>
    <property type="molecule type" value="Transcribed_RNA"/>
</dbReference>
<dbReference type="GO" id="GO:0000978">
    <property type="term" value="F:RNA polymerase II cis-regulatory region sequence-specific DNA binding"/>
    <property type="evidence" value="ECO:0007669"/>
    <property type="project" value="TreeGrafter"/>
</dbReference>
<evidence type="ECO:0000256" key="1">
    <source>
        <dbReference type="ARBA" id="ARBA00004123"/>
    </source>
</evidence>
<organism evidence="12">
    <name type="scientific">Culex pipiens</name>
    <name type="common">House mosquito</name>
    <dbReference type="NCBI Taxonomy" id="7175"/>
    <lineage>
        <taxon>Eukaryota</taxon>
        <taxon>Metazoa</taxon>
        <taxon>Ecdysozoa</taxon>
        <taxon>Arthropoda</taxon>
        <taxon>Hexapoda</taxon>
        <taxon>Insecta</taxon>
        <taxon>Pterygota</taxon>
        <taxon>Neoptera</taxon>
        <taxon>Endopterygota</taxon>
        <taxon>Diptera</taxon>
        <taxon>Nematocera</taxon>
        <taxon>Culicoidea</taxon>
        <taxon>Culicidae</taxon>
        <taxon>Culicinae</taxon>
        <taxon>Culicini</taxon>
        <taxon>Culex</taxon>
        <taxon>Culex</taxon>
    </lineage>
</organism>
<dbReference type="InterPro" id="IPR013087">
    <property type="entry name" value="Znf_C2H2_type"/>
</dbReference>
<dbReference type="Pfam" id="PF00096">
    <property type="entry name" value="zf-C2H2"/>
    <property type="match status" value="3"/>
</dbReference>
<keyword evidence="3" id="KW-0677">Repeat</keyword>
<evidence type="ECO:0000256" key="9">
    <source>
        <dbReference type="SAM" id="MobiDB-lite"/>
    </source>
</evidence>
<evidence type="ECO:0000256" key="2">
    <source>
        <dbReference type="ARBA" id="ARBA00022723"/>
    </source>
</evidence>
<dbReference type="PROSITE" id="PS00028">
    <property type="entry name" value="ZINC_FINGER_C2H2_1"/>
    <property type="match status" value="5"/>
</dbReference>
<evidence type="ECO:0000256" key="3">
    <source>
        <dbReference type="ARBA" id="ARBA00022737"/>
    </source>
</evidence>
<feature type="domain" description="C2H2-type" evidence="10">
    <location>
        <begin position="326"/>
        <end position="354"/>
    </location>
</feature>
<dbReference type="PROSITE" id="PS50157">
    <property type="entry name" value="ZINC_FINGER_C2H2_2"/>
    <property type="match status" value="6"/>
</dbReference>
<dbReference type="Pfam" id="PF07776">
    <property type="entry name" value="zf-AD"/>
    <property type="match status" value="1"/>
</dbReference>
<comment type="subcellular location">
    <subcellularLocation>
        <location evidence="1">Nucleus</location>
    </subcellularLocation>
</comment>
<accession>A0A8D8I6L6</accession>
<dbReference type="GO" id="GO:0008270">
    <property type="term" value="F:zinc ion binding"/>
    <property type="evidence" value="ECO:0007669"/>
    <property type="project" value="UniProtKB-UniRule"/>
</dbReference>
<feature type="region of interest" description="Disordered" evidence="9">
    <location>
        <begin position="124"/>
        <end position="204"/>
    </location>
</feature>
<feature type="binding site" evidence="8">
    <location>
        <position position="9"/>
    </location>
    <ligand>
        <name>Zn(2+)</name>
        <dbReference type="ChEBI" id="CHEBI:29105"/>
    </ligand>
</feature>
<feature type="domain" description="C2H2-type" evidence="10">
    <location>
        <begin position="383"/>
        <end position="410"/>
    </location>
</feature>
<proteinExistence type="predicted"/>
<dbReference type="SUPFAM" id="SSF57667">
    <property type="entry name" value="beta-beta-alpha zinc fingers"/>
    <property type="match status" value="4"/>
</dbReference>
<evidence type="ECO:0000256" key="8">
    <source>
        <dbReference type="PROSITE-ProRule" id="PRU01263"/>
    </source>
</evidence>
<dbReference type="PANTHER" id="PTHR24376:SF216">
    <property type="entry name" value="ZINC FINGER PROTEIN 420-LIKE"/>
    <property type="match status" value="1"/>
</dbReference>
<sequence length="540" mass="61627">MEEAMEDLCRMCSEKKSRLRSIFWEFEEENLLGIITKVLRLEIAEGDGLPSKVCKPCATALFKINESIVKFREVDKSLRKRLLSGAKKEVEAEGLETKADGTEAGATDVLADVGAFFVEVKMEPDQIKSSDESEEEDAPDDDPSYDPEDEDSEKPLVPSKVPKKYKDQSFKDEPVTSDKGSDTDDLPYSKRPPKRKRRNTNPRLPKLYDHKCYICKSESQGSAKALLEHLTVHMDQIPYTCTECVMDTVVLKHVKALNIHKKMHAQPVKCQYCDRRYSNAVGRELHVKTYHLGENAPCPSPCEKCGKICKSIAALKSHLRDHKFEVKCPVCDKIFHRNDRLRLHISQVHEKAEKHECKLCGHFVSTLEAYNIHLNKHKNSETHACDLCPKKFFTAGNLRSHKKVHAKNPNYKAKKDWTSHYTVTELPEGGKSYSCNHCPKIFTGIINTVISHVKTHFKEIKCDQCNLLFSEEHKLKLHYVVHTRERNYKCPHCSKDFMYHSHMSHHIKSAHLSEAELAERVALGYAAKAAKAVKAFGKEK</sequence>